<organism evidence="1 2">
    <name type="scientific">Anaerostipes hadrus</name>
    <dbReference type="NCBI Taxonomy" id="649756"/>
    <lineage>
        <taxon>Bacteria</taxon>
        <taxon>Bacillati</taxon>
        <taxon>Bacillota</taxon>
        <taxon>Clostridia</taxon>
        <taxon>Lachnospirales</taxon>
        <taxon>Lachnospiraceae</taxon>
        <taxon>Anaerostipes</taxon>
    </lineage>
</organism>
<dbReference type="Proteomes" id="UP001243496">
    <property type="component" value="Chromosome"/>
</dbReference>
<dbReference type="EMBL" id="CP132968">
    <property type="protein sequence ID" value="WMD17469.1"/>
    <property type="molecule type" value="Genomic_DNA"/>
</dbReference>
<dbReference type="RefSeq" id="WP_227085720.1">
    <property type="nucleotide sequence ID" value="NZ_CP132968.1"/>
</dbReference>
<protein>
    <submittedName>
        <fullName evidence="1">Uncharacterized protein</fullName>
    </submittedName>
</protein>
<accession>A0AAQ3PUX5</accession>
<gene>
    <name evidence="1" type="ORF">RBI15_05070</name>
</gene>
<dbReference type="GeneID" id="92740752"/>
<evidence type="ECO:0000313" key="2">
    <source>
        <dbReference type="Proteomes" id="UP001243496"/>
    </source>
</evidence>
<proteinExistence type="predicted"/>
<reference evidence="1" key="1">
    <citation type="submission" date="2023-08" db="EMBL/GenBank/DDBJ databases">
        <title>Complete Genome Sequences of butyrate producing Anaerostipes hadrus strains BA1 and GIF7 isolated from the terminal ileum of a healthy lean male.</title>
        <authorList>
            <person name="Low A."/>
            <person name="Sheludchenko M."/>
            <person name="Cheng H.E."/>
            <person name="Koh X.Q."/>
            <person name="Lee J."/>
        </authorList>
    </citation>
    <scope>NUCLEOTIDE SEQUENCE</scope>
    <source>
        <strain evidence="1">BA1</strain>
    </source>
</reference>
<evidence type="ECO:0000313" key="1">
    <source>
        <dbReference type="EMBL" id="WMD17469.1"/>
    </source>
</evidence>
<sequence length="49" mass="5571">MEELTKVVTELHSYGLKQHTIVKMVKDIFASVDNAEVKISPKSVKKTIR</sequence>
<name>A0AAQ3PUX5_ANAHA</name>
<dbReference type="AlphaFoldDB" id="A0AAQ3PUX5"/>